<sequence>MKVLGGDRGRVALAAFAWLLALLGAAPACRDRRDPESGAVPPAAGPVNALAVPSETILAAVNPQGLGAYQGPVGVIEGTIAVRGDLPPVATEGDYRACPQAKELDAPLFREGAPLAHRPGARALADAVVAVTGYDGFYVPERAESKRIVFEKGCAFSSRAVTLTFGQRLEIANASHIVLAPAFDQAPNPALMVAAPAGRGDPVHLYPPRPGYFTLRDRMGSDFVKLDVYVLLQPLHTVSAADGSYRIEGVPAGVRTIHARLAAIGETETTVDVRPGIVHTVDLTLAYHREPHTPRR</sequence>
<dbReference type="Proteomes" id="UP001370348">
    <property type="component" value="Chromosome"/>
</dbReference>
<dbReference type="EMBL" id="CP089984">
    <property type="protein sequence ID" value="WXB11208.1"/>
    <property type="molecule type" value="Genomic_DNA"/>
</dbReference>
<dbReference type="RefSeq" id="WP_394820823.1">
    <property type="nucleotide sequence ID" value="NZ_CP089984.1"/>
</dbReference>
<accession>A0ABZ2LJT7</accession>
<name>A0ABZ2LJT7_9BACT</name>
<evidence type="ECO:0000313" key="1">
    <source>
        <dbReference type="EMBL" id="WXB11208.1"/>
    </source>
</evidence>
<evidence type="ECO:0000313" key="2">
    <source>
        <dbReference type="Proteomes" id="UP001370348"/>
    </source>
</evidence>
<dbReference type="InterPro" id="IPR013784">
    <property type="entry name" value="Carb-bd-like_fold"/>
</dbReference>
<organism evidence="1 2">
    <name type="scientific">Pendulispora albinea</name>
    <dbReference type="NCBI Taxonomy" id="2741071"/>
    <lineage>
        <taxon>Bacteria</taxon>
        <taxon>Pseudomonadati</taxon>
        <taxon>Myxococcota</taxon>
        <taxon>Myxococcia</taxon>
        <taxon>Myxococcales</taxon>
        <taxon>Sorangiineae</taxon>
        <taxon>Pendulisporaceae</taxon>
        <taxon>Pendulispora</taxon>
    </lineage>
</organism>
<reference evidence="1 2" key="1">
    <citation type="submission" date="2021-12" db="EMBL/GenBank/DDBJ databases">
        <title>Discovery of the Pendulisporaceae a myxobacterial family with distinct sporulation behavior and unique specialized metabolism.</title>
        <authorList>
            <person name="Garcia R."/>
            <person name="Popoff A."/>
            <person name="Bader C.D."/>
            <person name="Loehr J."/>
            <person name="Walesch S."/>
            <person name="Walt C."/>
            <person name="Boldt J."/>
            <person name="Bunk B."/>
            <person name="Haeckl F.J.F.P.J."/>
            <person name="Gunesch A.P."/>
            <person name="Birkelbach J."/>
            <person name="Nuebel U."/>
            <person name="Pietschmann T."/>
            <person name="Bach T."/>
            <person name="Mueller R."/>
        </authorList>
    </citation>
    <scope>NUCLEOTIDE SEQUENCE [LARGE SCALE GENOMIC DNA]</scope>
    <source>
        <strain evidence="1 2">MSr11954</strain>
    </source>
</reference>
<gene>
    <name evidence="1" type="ORF">LZC94_25445</name>
</gene>
<protein>
    <submittedName>
        <fullName evidence="1">Carboxypeptidase-like regulatory domain-containing protein</fullName>
    </submittedName>
</protein>
<proteinExistence type="predicted"/>
<keyword evidence="2" id="KW-1185">Reference proteome</keyword>
<dbReference type="SUPFAM" id="SSF49452">
    <property type="entry name" value="Starch-binding domain-like"/>
    <property type="match status" value="1"/>
</dbReference>